<feature type="domain" description="RING-type" evidence="11">
    <location>
        <begin position="413"/>
        <end position="634"/>
    </location>
</feature>
<reference evidence="12 13" key="2">
    <citation type="journal article" date="2012" name="PLoS Pathog.">
        <title>Diverse lifestyles and strategies of plant pathogenesis encoded in the genomes of eighteen Dothideomycetes fungi.</title>
        <authorList>
            <person name="Ohm R.A."/>
            <person name="Feau N."/>
            <person name="Henrissat B."/>
            <person name="Schoch C.L."/>
            <person name="Horwitz B.A."/>
            <person name="Barry K.W."/>
            <person name="Condon B.J."/>
            <person name="Copeland A.C."/>
            <person name="Dhillon B."/>
            <person name="Glaser F."/>
            <person name="Hesse C.N."/>
            <person name="Kosti I."/>
            <person name="LaButti K."/>
            <person name="Lindquist E.A."/>
            <person name="Lucas S."/>
            <person name="Salamov A.A."/>
            <person name="Bradshaw R.E."/>
            <person name="Ciuffetti L."/>
            <person name="Hamelin R.C."/>
            <person name="Kema G.H.J."/>
            <person name="Lawrence C."/>
            <person name="Scott J.A."/>
            <person name="Spatafora J.W."/>
            <person name="Turgeon B.G."/>
            <person name="de Wit P.J.G.M."/>
            <person name="Zhong S."/>
            <person name="Goodwin S.B."/>
            <person name="Grigoriev I.V."/>
        </authorList>
    </citation>
    <scope>NUCLEOTIDE SEQUENCE [LARGE SCALE GENOMIC DNA]</scope>
    <source>
        <strain evidence="13">NZE10 / CBS 128990</strain>
    </source>
</reference>
<dbReference type="PANTHER" id="PTHR11685">
    <property type="entry name" value="RBR FAMILY RING FINGER AND IBR DOMAIN-CONTAINING"/>
    <property type="match status" value="1"/>
</dbReference>
<keyword evidence="4" id="KW-0479">Metal-binding</keyword>
<dbReference type="GO" id="GO:0008270">
    <property type="term" value="F:zinc ion binding"/>
    <property type="evidence" value="ECO:0007669"/>
    <property type="project" value="UniProtKB-KW"/>
</dbReference>
<dbReference type="PROSITE" id="PS51873">
    <property type="entry name" value="TRIAD"/>
    <property type="match status" value="1"/>
</dbReference>
<evidence type="ECO:0000256" key="8">
    <source>
        <dbReference type="ARBA" id="ARBA00022833"/>
    </source>
</evidence>
<evidence type="ECO:0000256" key="1">
    <source>
        <dbReference type="ARBA" id="ARBA00001798"/>
    </source>
</evidence>
<feature type="compositionally biased region" description="Basic and acidic residues" evidence="10">
    <location>
        <begin position="48"/>
        <end position="66"/>
    </location>
</feature>
<evidence type="ECO:0000256" key="5">
    <source>
        <dbReference type="ARBA" id="ARBA00022737"/>
    </source>
</evidence>
<evidence type="ECO:0000256" key="7">
    <source>
        <dbReference type="ARBA" id="ARBA00022786"/>
    </source>
</evidence>
<dbReference type="InterPro" id="IPR044066">
    <property type="entry name" value="TRIAD_supradom"/>
</dbReference>
<dbReference type="GO" id="GO:0016567">
    <property type="term" value="P:protein ubiquitination"/>
    <property type="evidence" value="ECO:0007669"/>
    <property type="project" value="InterPro"/>
</dbReference>
<gene>
    <name evidence="12" type="ORF">DOTSEDRAFT_55051</name>
</gene>
<feature type="region of interest" description="Disordered" evidence="10">
    <location>
        <begin position="95"/>
        <end position="117"/>
    </location>
</feature>
<evidence type="ECO:0000256" key="3">
    <source>
        <dbReference type="ARBA" id="ARBA00022679"/>
    </source>
</evidence>
<feature type="coiled-coil region" evidence="9">
    <location>
        <begin position="348"/>
        <end position="410"/>
    </location>
</feature>
<feature type="region of interest" description="Disordered" evidence="10">
    <location>
        <begin position="46"/>
        <end position="82"/>
    </location>
</feature>
<keyword evidence="13" id="KW-1185">Reference proteome</keyword>
<dbReference type="STRING" id="675120.N1PHW6"/>
<evidence type="ECO:0000256" key="2">
    <source>
        <dbReference type="ARBA" id="ARBA00012251"/>
    </source>
</evidence>
<feature type="compositionally biased region" description="Basic and acidic residues" evidence="10">
    <location>
        <begin position="180"/>
        <end position="195"/>
    </location>
</feature>
<evidence type="ECO:0000313" key="12">
    <source>
        <dbReference type="EMBL" id="EME41140.1"/>
    </source>
</evidence>
<dbReference type="Gene3D" id="1.20.120.1750">
    <property type="match status" value="1"/>
</dbReference>
<reference evidence="13" key="1">
    <citation type="journal article" date="2012" name="PLoS Genet.">
        <title>The genomes of the fungal plant pathogens Cladosporium fulvum and Dothistroma septosporum reveal adaptation to different hosts and lifestyles but also signatures of common ancestry.</title>
        <authorList>
            <person name="de Wit P.J.G.M."/>
            <person name="van der Burgt A."/>
            <person name="Oekmen B."/>
            <person name="Stergiopoulos I."/>
            <person name="Abd-Elsalam K.A."/>
            <person name="Aerts A.L."/>
            <person name="Bahkali A.H."/>
            <person name="Beenen H.G."/>
            <person name="Chettri P."/>
            <person name="Cox M.P."/>
            <person name="Datema E."/>
            <person name="de Vries R.P."/>
            <person name="Dhillon B."/>
            <person name="Ganley A.R."/>
            <person name="Griffiths S.A."/>
            <person name="Guo Y."/>
            <person name="Hamelin R.C."/>
            <person name="Henrissat B."/>
            <person name="Kabir M.S."/>
            <person name="Jashni M.K."/>
            <person name="Kema G."/>
            <person name="Klaubauf S."/>
            <person name="Lapidus A."/>
            <person name="Levasseur A."/>
            <person name="Lindquist E."/>
            <person name="Mehrabi R."/>
            <person name="Ohm R.A."/>
            <person name="Owen T.J."/>
            <person name="Salamov A."/>
            <person name="Schwelm A."/>
            <person name="Schijlen E."/>
            <person name="Sun H."/>
            <person name="van den Burg H.A."/>
            <person name="van Ham R.C.H.J."/>
            <person name="Zhang S."/>
            <person name="Goodwin S.B."/>
            <person name="Grigoriev I.V."/>
            <person name="Collemare J."/>
            <person name="Bradshaw R.E."/>
        </authorList>
    </citation>
    <scope>NUCLEOTIDE SEQUENCE [LARGE SCALE GENOMIC DNA]</scope>
    <source>
        <strain evidence="13">NZE10 / CBS 128990</strain>
    </source>
</reference>
<dbReference type="Pfam" id="PF01485">
    <property type="entry name" value="IBR"/>
    <property type="match status" value="1"/>
</dbReference>
<dbReference type="AlphaFoldDB" id="N1PHW6"/>
<keyword evidence="5" id="KW-0677">Repeat</keyword>
<evidence type="ECO:0000259" key="11">
    <source>
        <dbReference type="PROSITE" id="PS51873"/>
    </source>
</evidence>
<dbReference type="HOGENOM" id="CLU_416200_0_0_1"/>
<dbReference type="OMA" id="AHERWCK"/>
<evidence type="ECO:0000313" key="13">
    <source>
        <dbReference type="Proteomes" id="UP000016933"/>
    </source>
</evidence>
<keyword evidence="8" id="KW-0862">Zinc</keyword>
<dbReference type="SUPFAM" id="SSF57850">
    <property type="entry name" value="RING/U-box"/>
    <property type="match status" value="3"/>
</dbReference>
<dbReference type="InterPro" id="IPR013083">
    <property type="entry name" value="Znf_RING/FYVE/PHD"/>
</dbReference>
<name>N1PHW6_DOTSN</name>
<dbReference type="EC" id="2.3.2.31" evidence="2"/>
<dbReference type="GO" id="GO:0061630">
    <property type="term" value="F:ubiquitin protein ligase activity"/>
    <property type="evidence" value="ECO:0007669"/>
    <property type="project" value="UniProtKB-EC"/>
</dbReference>
<dbReference type="eggNOG" id="KOG1815">
    <property type="taxonomic scope" value="Eukaryota"/>
</dbReference>
<keyword evidence="3" id="KW-0808">Transferase</keyword>
<keyword evidence="7" id="KW-0833">Ubl conjugation pathway</keyword>
<dbReference type="InterPro" id="IPR031127">
    <property type="entry name" value="E3_UB_ligase_RBR"/>
</dbReference>
<dbReference type="Pfam" id="PF22191">
    <property type="entry name" value="IBR_1"/>
    <property type="match status" value="1"/>
</dbReference>
<evidence type="ECO:0000256" key="4">
    <source>
        <dbReference type="ARBA" id="ARBA00022723"/>
    </source>
</evidence>
<comment type="catalytic activity">
    <reaction evidence="1">
        <text>[E2 ubiquitin-conjugating enzyme]-S-ubiquitinyl-L-cysteine + [acceptor protein]-L-lysine = [E2 ubiquitin-conjugating enzyme]-L-cysteine + [acceptor protein]-N(6)-ubiquitinyl-L-lysine.</text>
        <dbReference type="EC" id="2.3.2.31"/>
    </reaction>
</comment>
<sequence length="659" mass="73673">MEFALQAQTLKRSNAVTGKLRKDHISSVGSHDWTAGNVKLARALKYARKQDEKKEKREAKKIEKASRQNSFESSRHDGPSADVVFQTLPVGSFATSNSDPSISSGRLTPGASCSSAAKVAGDTKTKRWCIFGRKKEDCQRPVDNFTKWDGTDRERRAYAASGSADLLVDALLNMASPSDDPSKKRSRNEHEEEARAQCVSAEPLPDAEQGLEEAILDNAILLERLAGVIGPAQTQLSRRRPHRQHTRDGDHSELAPPPGWAEVLNLGSTRRLHPISIRDIDWSQVDGDEVQEIIKHFEEDRRCDASPTDSGIDMGGDERPVNKGKARALSVSSRGTYHSIVDLEDTAAQEALRNAEDLELHRKQALAQVLGLEYKKVRQEEEDAKHARQLQEDERIAQELQDEEERIAAELASRRECVCCGDEKHVLDFPVKPATNVCQHVSTTCIDCMHSWLSSELDTKGCEDLKCPECPGILAYDSIHLLSNRSTSTKYEQLLLRNTLSSLPEFAWCLSPTCESGQLNTQNGNYMECDTSLGGCGYKQCLLHKVPWHAGETCPQYEHRVSGRKAAEEEAATNAMLDEVSKICPGKNCGWRIQKSTGCDHMTCRKCKWQFCWECLASHKEIKREGNTAHERWCKFHSENLEKGESGRVEVSWPFNVHA</sequence>
<accession>N1PHW6</accession>
<dbReference type="Proteomes" id="UP000016933">
    <property type="component" value="Unassembled WGS sequence"/>
</dbReference>
<evidence type="ECO:0000256" key="10">
    <source>
        <dbReference type="SAM" id="MobiDB-lite"/>
    </source>
</evidence>
<evidence type="ECO:0000256" key="6">
    <source>
        <dbReference type="ARBA" id="ARBA00022771"/>
    </source>
</evidence>
<protein>
    <recommendedName>
        <fullName evidence="2">RBR-type E3 ubiquitin transferase</fullName>
        <ecNumber evidence="2">2.3.2.31</ecNumber>
    </recommendedName>
</protein>
<organism evidence="12 13">
    <name type="scientific">Dothistroma septosporum (strain NZE10 / CBS 128990)</name>
    <name type="common">Red band needle blight fungus</name>
    <name type="synonym">Mycosphaerella pini</name>
    <dbReference type="NCBI Taxonomy" id="675120"/>
    <lineage>
        <taxon>Eukaryota</taxon>
        <taxon>Fungi</taxon>
        <taxon>Dikarya</taxon>
        <taxon>Ascomycota</taxon>
        <taxon>Pezizomycotina</taxon>
        <taxon>Dothideomycetes</taxon>
        <taxon>Dothideomycetidae</taxon>
        <taxon>Mycosphaerellales</taxon>
        <taxon>Mycosphaerellaceae</taxon>
        <taxon>Dothistroma</taxon>
    </lineage>
</organism>
<dbReference type="SMART" id="SM00647">
    <property type="entry name" value="IBR"/>
    <property type="match status" value="2"/>
</dbReference>
<dbReference type="InterPro" id="IPR002867">
    <property type="entry name" value="IBR_dom"/>
</dbReference>
<dbReference type="CDD" id="cd20335">
    <property type="entry name" value="BRcat_RBR"/>
    <property type="match status" value="1"/>
</dbReference>
<proteinExistence type="predicted"/>
<dbReference type="OrthoDB" id="1431934at2759"/>
<dbReference type="CDD" id="cd20336">
    <property type="entry name" value="Rcat_RBR"/>
    <property type="match status" value="1"/>
</dbReference>
<feature type="region of interest" description="Disordered" evidence="10">
    <location>
        <begin position="174"/>
        <end position="197"/>
    </location>
</feature>
<feature type="compositionally biased region" description="Polar residues" evidence="10">
    <location>
        <begin position="95"/>
        <end position="115"/>
    </location>
</feature>
<dbReference type="EMBL" id="KB446542">
    <property type="protein sequence ID" value="EME41140.1"/>
    <property type="molecule type" value="Genomic_DNA"/>
</dbReference>
<dbReference type="Gene3D" id="3.30.40.10">
    <property type="entry name" value="Zinc/RING finger domain, C3HC4 (zinc finger)"/>
    <property type="match status" value="1"/>
</dbReference>
<keyword evidence="9" id="KW-0175">Coiled coil</keyword>
<keyword evidence="6" id="KW-0863">Zinc-finger</keyword>
<feature type="region of interest" description="Disordered" evidence="10">
    <location>
        <begin position="301"/>
        <end position="325"/>
    </location>
</feature>
<feature type="region of interest" description="Disordered" evidence="10">
    <location>
        <begin position="232"/>
        <end position="258"/>
    </location>
</feature>
<evidence type="ECO:0000256" key="9">
    <source>
        <dbReference type="SAM" id="Coils"/>
    </source>
</evidence>